<evidence type="ECO:0000313" key="2">
    <source>
        <dbReference type="EMBL" id="TDG15375.1"/>
    </source>
</evidence>
<comment type="caution">
    <text evidence="2">The sequence shown here is derived from an EMBL/GenBank/DDBJ whole genome shotgun (WGS) entry which is preliminary data.</text>
</comment>
<dbReference type="InterPro" id="IPR031876">
    <property type="entry name" value="DUF4760"/>
</dbReference>
<dbReference type="Pfam" id="PF15956">
    <property type="entry name" value="DUF4760"/>
    <property type="match status" value="1"/>
</dbReference>
<gene>
    <name evidence="2" type="ORF">E2F43_03845</name>
</gene>
<dbReference type="EMBL" id="SMSE01000001">
    <property type="protein sequence ID" value="TDG15375.1"/>
    <property type="molecule type" value="Genomic_DNA"/>
</dbReference>
<keyword evidence="1" id="KW-0472">Membrane</keyword>
<protein>
    <submittedName>
        <fullName evidence="2">Uncharacterized protein</fullName>
    </submittedName>
</protein>
<sequence length="172" mass="19218">MTDIPLTTWAALAEIIGAGSIVTGLVVGLFQIHQFRIQQRDSAAINLAQTFYSPDLARALRLLQNVPDGISLAELRERGEDYEQAAITVCTSFETMGLLAHEGIAPMRLVMDLAGGIVSTMSRKLARWQEDLREEQSQPSWGEWFEWLGDQAQASKHNDPPAHVRFKTTRRV</sequence>
<evidence type="ECO:0000313" key="3">
    <source>
        <dbReference type="Proteomes" id="UP000295554"/>
    </source>
</evidence>
<reference evidence="2 3" key="1">
    <citation type="submission" date="2019-03" db="EMBL/GenBank/DDBJ databases">
        <title>Seongchinamella monodicae gen. nov., sp. nov., a novel member of the Gammaproteobacteria isolated from a tidal mudflat of beach.</title>
        <authorList>
            <person name="Yang H.G."/>
            <person name="Kang J.W."/>
            <person name="Lee S.D."/>
        </authorList>
    </citation>
    <scope>NUCLEOTIDE SEQUENCE [LARGE SCALE GENOMIC DNA]</scope>
    <source>
        <strain evidence="2 3">GH4-78</strain>
    </source>
</reference>
<dbReference type="OrthoDB" id="5732730at2"/>
<feature type="transmembrane region" description="Helical" evidence="1">
    <location>
        <begin position="6"/>
        <end position="30"/>
    </location>
</feature>
<keyword evidence="1" id="KW-0812">Transmembrane</keyword>
<organism evidence="2 3">
    <name type="scientific">Seongchinamella unica</name>
    <dbReference type="NCBI Taxonomy" id="2547392"/>
    <lineage>
        <taxon>Bacteria</taxon>
        <taxon>Pseudomonadati</taxon>
        <taxon>Pseudomonadota</taxon>
        <taxon>Gammaproteobacteria</taxon>
        <taxon>Cellvibrionales</taxon>
        <taxon>Halieaceae</taxon>
        <taxon>Seongchinamella</taxon>
    </lineage>
</organism>
<keyword evidence="1" id="KW-1133">Transmembrane helix</keyword>
<name>A0A4V2ZXK7_9GAMM</name>
<proteinExistence type="predicted"/>
<dbReference type="RefSeq" id="WP_133209715.1">
    <property type="nucleotide sequence ID" value="NZ_SMSE01000001.1"/>
</dbReference>
<dbReference type="AlphaFoldDB" id="A0A4V2ZXK7"/>
<evidence type="ECO:0000256" key="1">
    <source>
        <dbReference type="SAM" id="Phobius"/>
    </source>
</evidence>
<dbReference type="Proteomes" id="UP000295554">
    <property type="component" value="Unassembled WGS sequence"/>
</dbReference>
<accession>A0A4V2ZXK7</accession>
<keyword evidence="3" id="KW-1185">Reference proteome</keyword>